<dbReference type="SUPFAM" id="SSF47923">
    <property type="entry name" value="Ypt/Rab-GAP domain of gyp1p"/>
    <property type="match status" value="2"/>
</dbReference>
<accession>A0AAX4JV51</accession>
<dbReference type="PROSITE" id="PS50086">
    <property type="entry name" value="TBC_RABGAP"/>
    <property type="match status" value="1"/>
</dbReference>
<dbReference type="AlphaFoldDB" id="A0AAX4JV51"/>
<dbReference type="PANTHER" id="PTHR22957:SF268">
    <property type="entry name" value="ANKYRIN REPEAT-CONTAINING PROTEIN"/>
    <property type="match status" value="1"/>
</dbReference>
<gene>
    <name evidence="3" type="ORF">L201_004227</name>
</gene>
<organism evidence="3 4">
    <name type="scientific">Kwoniella dendrophila CBS 6074</name>
    <dbReference type="NCBI Taxonomy" id="1295534"/>
    <lineage>
        <taxon>Eukaryota</taxon>
        <taxon>Fungi</taxon>
        <taxon>Dikarya</taxon>
        <taxon>Basidiomycota</taxon>
        <taxon>Agaricomycotina</taxon>
        <taxon>Tremellomycetes</taxon>
        <taxon>Tremellales</taxon>
        <taxon>Cryptococcaceae</taxon>
        <taxon>Kwoniella</taxon>
    </lineage>
</organism>
<dbReference type="PANTHER" id="PTHR22957">
    <property type="entry name" value="TBC1 DOMAIN FAMILY MEMBER GTPASE-ACTIVATING PROTEIN"/>
    <property type="match status" value="1"/>
</dbReference>
<evidence type="ECO:0000313" key="3">
    <source>
        <dbReference type="EMBL" id="WWC89306.1"/>
    </source>
</evidence>
<evidence type="ECO:0000256" key="1">
    <source>
        <dbReference type="SAM" id="MobiDB-lite"/>
    </source>
</evidence>
<evidence type="ECO:0000313" key="4">
    <source>
        <dbReference type="Proteomes" id="UP001355207"/>
    </source>
</evidence>
<feature type="compositionally biased region" description="Polar residues" evidence="1">
    <location>
        <begin position="107"/>
        <end position="117"/>
    </location>
</feature>
<dbReference type="Gene3D" id="1.10.472.80">
    <property type="entry name" value="Ypt/Rab-GAP domain of gyp1p, domain 3"/>
    <property type="match status" value="1"/>
</dbReference>
<feature type="region of interest" description="Disordered" evidence="1">
    <location>
        <begin position="107"/>
        <end position="143"/>
    </location>
</feature>
<dbReference type="InterPro" id="IPR000195">
    <property type="entry name" value="Rab-GAP-TBC_dom"/>
</dbReference>
<dbReference type="RefSeq" id="XP_066076069.1">
    <property type="nucleotide sequence ID" value="XM_066219972.1"/>
</dbReference>
<proteinExistence type="predicted"/>
<dbReference type="Pfam" id="PF00566">
    <property type="entry name" value="RabGAP-TBC"/>
    <property type="match status" value="1"/>
</dbReference>
<dbReference type="InterPro" id="IPR035969">
    <property type="entry name" value="Rab-GAP_TBC_sf"/>
</dbReference>
<protein>
    <recommendedName>
        <fullName evidence="2">Rab-GAP TBC domain-containing protein</fullName>
    </recommendedName>
</protein>
<dbReference type="GO" id="GO:0005096">
    <property type="term" value="F:GTPase activator activity"/>
    <property type="evidence" value="ECO:0007669"/>
    <property type="project" value="TreeGrafter"/>
</dbReference>
<reference evidence="3 4" key="1">
    <citation type="submission" date="2024-01" db="EMBL/GenBank/DDBJ databases">
        <title>Comparative genomics of Cryptococcus and Kwoniella reveals pathogenesis evolution and contrasting modes of karyotype evolution via chromosome fusion or intercentromeric recombination.</title>
        <authorList>
            <person name="Coelho M.A."/>
            <person name="David-Palma M."/>
            <person name="Shea T."/>
            <person name="Bowers K."/>
            <person name="McGinley-Smith S."/>
            <person name="Mohammad A.W."/>
            <person name="Gnirke A."/>
            <person name="Yurkov A.M."/>
            <person name="Nowrousian M."/>
            <person name="Sun S."/>
            <person name="Cuomo C.A."/>
            <person name="Heitman J."/>
        </authorList>
    </citation>
    <scope>NUCLEOTIDE SEQUENCE [LARGE SCALE GENOMIC DNA]</scope>
    <source>
        <strain evidence="3 4">CBS 6074</strain>
    </source>
</reference>
<dbReference type="GeneID" id="91094897"/>
<name>A0AAX4JV51_9TREE</name>
<dbReference type="FunFam" id="1.10.472.80:FF:000054">
    <property type="entry name" value="Chromosome 16, whole genome shotgun sequence"/>
    <property type="match status" value="1"/>
</dbReference>
<dbReference type="Proteomes" id="UP001355207">
    <property type="component" value="Chromosome 5"/>
</dbReference>
<feature type="domain" description="Rab-GAP TBC" evidence="2">
    <location>
        <begin position="30"/>
        <end position="376"/>
    </location>
</feature>
<dbReference type="SMART" id="SM00164">
    <property type="entry name" value="TBC"/>
    <property type="match status" value="1"/>
</dbReference>
<dbReference type="EMBL" id="CP144102">
    <property type="protein sequence ID" value="WWC89306.1"/>
    <property type="molecule type" value="Genomic_DNA"/>
</dbReference>
<keyword evidence="4" id="KW-1185">Reference proteome</keyword>
<evidence type="ECO:0000259" key="2">
    <source>
        <dbReference type="PROSITE" id="PS50086"/>
    </source>
</evidence>
<sequence length="441" mass="50289">MSTNLQDWVELLNAEQHVQVDKLKEHARHGVAAKVRGEVWLYLLEVLSEDKTSEITSLLSLNTKYQGLKYDLPSELTANLLKIALRHHTKRFKNETYAGLITSLTSTNNQSKSSLNANEKGKNRLTAGVSGGGGGGTNSQKSSPMIMSIERNAPPSFSLGGNMNLNDDKHDHHHYYRDEIDQTQNQNQNQNILIDSNTHNMEDEEHDLNTIRSQLSRILPPPPTKPPSRHHYLSILEEVLGKYHNVKISNNKDNDNVGEKEEEEEKRITYNELMENYENDWIYLVTPFICVLSRPVGIFLGFQKLMERLKKFPSIPSRLASFLSLFRIALPELHSYCEDEQVPYVEVAMSWMTSLLSREMWLGDILRLWDAYLASDDMFALHCYVCVAILATCKETLEELDGSEAKLMLLDLPPLDVDRLLQDAANLRVSFPLPRPVDEDI</sequence>